<dbReference type="RefSeq" id="WP_182151984.1">
    <property type="nucleotide sequence ID" value="NZ_JACEZU010000002.1"/>
</dbReference>
<dbReference type="InterPro" id="IPR005829">
    <property type="entry name" value="Sugar_transporter_CS"/>
</dbReference>
<sequence length="449" mass="47719">MLARTIPLHVRRGSPLPEPSGISAGAWIVLASAFFGWMFDAMDMHLFTMIMLPALRDLMGPSAHDLMRIGGLIVGAKLLGIGLGGIYFGVLADRFGRARVMLATMLIYSLFTAASALAQNWQQLLALQMIAGIGLGGEWAAGAALVVESWPKRHRAKAVQVMAAAAVVGQIAAAMLAIVMFDLGWRWILAVGAVPAIVSLGLRFVTPESAEWKRSHEAALQHKGPRMGSLSDIFGSSLRRRTVVGSLVAAAVMIGSWGGAVLFPSLLQALVLGLSSTELTRQTGILFMAMNAGAALGFVSTLVLVWLKPRVSRRAVFAFYCGGAWLVSMFLYTAVDTVPLFRLGMFGFGYFALGAFGIVSIYLTELYPLHLRATGQGFTWNIARVFTAIGPLTVSAASSTYGFNAVGIAIASAFILGLVAVGFGPETGRESSAEGMVSDAKLQRDRASR</sequence>
<dbReference type="PROSITE" id="PS00217">
    <property type="entry name" value="SUGAR_TRANSPORT_2"/>
    <property type="match status" value="1"/>
</dbReference>
<evidence type="ECO:0000313" key="8">
    <source>
        <dbReference type="EMBL" id="MBA5686162.1"/>
    </source>
</evidence>
<evidence type="ECO:0000256" key="1">
    <source>
        <dbReference type="ARBA" id="ARBA00004141"/>
    </source>
</evidence>
<feature type="transmembrane region" description="Helical" evidence="6">
    <location>
        <begin position="66"/>
        <end position="88"/>
    </location>
</feature>
<feature type="transmembrane region" description="Helical" evidence="6">
    <location>
        <begin position="100"/>
        <end position="118"/>
    </location>
</feature>
<feature type="transmembrane region" description="Helical" evidence="6">
    <location>
        <begin position="317"/>
        <end position="335"/>
    </location>
</feature>
<dbReference type="PANTHER" id="PTHR23508">
    <property type="entry name" value="CARBOXYLIC ACID TRANSPORTER PROTEIN HOMOLOG"/>
    <property type="match status" value="1"/>
</dbReference>
<protein>
    <submittedName>
        <fullName evidence="8">MFS transporter</fullName>
    </submittedName>
</protein>
<feature type="domain" description="Major facilitator superfamily (MFS) profile" evidence="7">
    <location>
        <begin position="29"/>
        <end position="429"/>
    </location>
</feature>
<keyword evidence="4 6" id="KW-0472">Membrane</keyword>
<organism evidence="8 9">
    <name type="scientific">Rugamonas apoptosis</name>
    <dbReference type="NCBI Taxonomy" id="2758570"/>
    <lineage>
        <taxon>Bacteria</taxon>
        <taxon>Pseudomonadati</taxon>
        <taxon>Pseudomonadota</taxon>
        <taxon>Betaproteobacteria</taxon>
        <taxon>Burkholderiales</taxon>
        <taxon>Oxalobacteraceae</taxon>
        <taxon>Telluria group</taxon>
        <taxon>Rugamonas</taxon>
    </lineage>
</organism>
<proteinExistence type="predicted"/>
<feature type="transmembrane region" description="Helical" evidence="6">
    <location>
        <begin position="124"/>
        <end position="147"/>
    </location>
</feature>
<dbReference type="Gene3D" id="1.20.1250.20">
    <property type="entry name" value="MFS general substrate transporter like domains"/>
    <property type="match status" value="2"/>
</dbReference>
<feature type="transmembrane region" description="Helical" evidence="6">
    <location>
        <begin position="283"/>
        <end position="305"/>
    </location>
</feature>
<dbReference type="Proteomes" id="UP000573499">
    <property type="component" value="Unassembled WGS sequence"/>
</dbReference>
<gene>
    <name evidence="8" type="ORF">H3H39_03740</name>
</gene>
<evidence type="ECO:0000256" key="3">
    <source>
        <dbReference type="ARBA" id="ARBA00022989"/>
    </source>
</evidence>
<keyword evidence="3 6" id="KW-1133">Transmembrane helix</keyword>
<dbReference type="InterPro" id="IPR020846">
    <property type="entry name" value="MFS_dom"/>
</dbReference>
<dbReference type="GO" id="GO:0005886">
    <property type="term" value="C:plasma membrane"/>
    <property type="evidence" value="ECO:0007669"/>
    <property type="project" value="TreeGrafter"/>
</dbReference>
<comment type="caution">
    <text evidence="8">The sequence shown here is derived from an EMBL/GenBank/DDBJ whole genome shotgun (WGS) entry which is preliminary data.</text>
</comment>
<reference evidence="8 9" key="1">
    <citation type="submission" date="2020-07" db="EMBL/GenBank/DDBJ databases">
        <title>Novel species isolated from subtropical streams in China.</title>
        <authorList>
            <person name="Lu H."/>
        </authorList>
    </citation>
    <scope>NUCLEOTIDE SEQUENCE [LARGE SCALE GENOMIC DNA]</scope>
    <source>
        <strain evidence="8 9">LX47W</strain>
    </source>
</reference>
<dbReference type="GO" id="GO:0046943">
    <property type="term" value="F:carboxylic acid transmembrane transporter activity"/>
    <property type="evidence" value="ECO:0007669"/>
    <property type="project" value="TreeGrafter"/>
</dbReference>
<dbReference type="InterPro" id="IPR036259">
    <property type="entry name" value="MFS_trans_sf"/>
</dbReference>
<accession>A0A7W2IJC0</accession>
<feature type="transmembrane region" description="Helical" evidence="6">
    <location>
        <begin position="159"/>
        <end position="181"/>
    </location>
</feature>
<evidence type="ECO:0000256" key="4">
    <source>
        <dbReference type="ARBA" id="ARBA00023136"/>
    </source>
</evidence>
<comment type="subcellular location">
    <subcellularLocation>
        <location evidence="1">Membrane</location>
        <topology evidence="1">Multi-pass membrane protein</topology>
    </subcellularLocation>
</comment>
<dbReference type="AlphaFoldDB" id="A0A7W2IJC0"/>
<name>A0A7W2IJC0_9BURK</name>
<feature type="transmembrane region" description="Helical" evidence="6">
    <location>
        <begin position="347"/>
        <end position="366"/>
    </location>
</feature>
<feature type="transmembrane region" description="Helical" evidence="6">
    <location>
        <begin position="21"/>
        <end position="39"/>
    </location>
</feature>
<evidence type="ECO:0000256" key="6">
    <source>
        <dbReference type="SAM" id="Phobius"/>
    </source>
</evidence>
<evidence type="ECO:0000256" key="5">
    <source>
        <dbReference type="SAM" id="MobiDB-lite"/>
    </source>
</evidence>
<dbReference type="PANTHER" id="PTHR23508:SF10">
    <property type="entry name" value="CARBOXYLIC ACID TRANSPORTER PROTEIN HOMOLOG"/>
    <property type="match status" value="1"/>
</dbReference>
<evidence type="ECO:0000313" key="9">
    <source>
        <dbReference type="Proteomes" id="UP000573499"/>
    </source>
</evidence>
<evidence type="ECO:0000256" key="2">
    <source>
        <dbReference type="ARBA" id="ARBA00022692"/>
    </source>
</evidence>
<dbReference type="InterPro" id="IPR011701">
    <property type="entry name" value="MFS"/>
</dbReference>
<keyword evidence="2 6" id="KW-0812">Transmembrane</keyword>
<feature type="transmembrane region" description="Helical" evidence="6">
    <location>
        <begin position="243"/>
        <end position="263"/>
    </location>
</feature>
<dbReference type="Pfam" id="PF07690">
    <property type="entry name" value="MFS_1"/>
    <property type="match status" value="1"/>
</dbReference>
<feature type="transmembrane region" description="Helical" evidence="6">
    <location>
        <begin position="187"/>
        <end position="205"/>
    </location>
</feature>
<feature type="transmembrane region" description="Helical" evidence="6">
    <location>
        <begin position="403"/>
        <end position="423"/>
    </location>
</feature>
<dbReference type="SUPFAM" id="SSF103473">
    <property type="entry name" value="MFS general substrate transporter"/>
    <property type="match status" value="1"/>
</dbReference>
<evidence type="ECO:0000259" key="7">
    <source>
        <dbReference type="PROSITE" id="PS50850"/>
    </source>
</evidence>
<keyword evidence="9" id="KW-1185">Reference proteome</keyword>
<dbReference type="EMBL" id="JACEZU010000002">
    <property type="protein sequence ID" value="MBA5686162.1"/>
    <property type="molecule type" value="Genomic_DNA"/>
</dbReference>
<feature type="transmembrane region" description="Helical" evidence="6">
    <location>
        <begin position="378"/>
        <end position="397"/>
    </location>
</feature>
<dbReference type="PROSITE" id="PS50850">
    <property type="entry name" value="MFS"/>
    <property type="match status" value="1"/>
</dbReference>
<feature type="region of interest" description="Disordered" evidence="5">
    <location>
        <begin position="427"/>
        <end position="449"/>
    </location>
</feature>